<evidence type="ECO:0000313" key="1">
    <source>
        <dbReference type="EMBL" id="PWE87603.1"/>
    </source>
</evidence>
<sequence>MIYEFAFKNFSSYKSMADLLCLLRNWKIQLKYQQLRIHISYIVQSEDSFFQSEIYKNMSGGHPTAVAYSGMANAYERLLNECITENQDYFFDTYIYD</sequence>
<dbReference type="AlphaFoldDB" id="A0A2V1JW38"/>
<proteinExistence type="predicted"/>
<dbReference type="Proteomes" id="UP000245288">
    <property type="component" value="Unassembled WGS sequence"/>
</dbReference>
<evidence type="ECO:0000313" key="2">
    <source>
        <dbReference type="Proteomes" id="UP000245288"/>
    </source>
</evidence>
<protein>
    <submittedName>
        <fullName evidence="1">Uncharacterized protein</fullName>
    </submittedName>
</protein>
<gene>
    <name evidence="1" type="ORF">LG34_02945</name>
</gene>
<accession>A0A2V1JW38</accession>
<reference evidence="1 2" key="1">
    <citation type="submission" date="2014-09" db="EMBL/GenBank/DDBJ databases">
        <title>Butyrate-producing bacteria isolated from human gut.</title>
        <authorList>
            <person name="Zhang Q."/>
            <person name="Zhao L."/>
        </authorList>
    </citation>
    <scope>NUCLEOTIDE SEQUENCE [LARGE SCALE GENOMIC DNA]</scope>
    <source>
        <strain evidence="1 2">21</strain>
    </source>
</reference>
<dbReference type="EMBL" id="JRFU01000028">
    <property type="protein sequence ID" value="PWE87603.1"/>
    <property type="molecule type" value="Genomic_DNA"/>
</dbReference>
<dbReference type="RefSeq" id="WP_109214783.1">
    <property type="nucleotide sequence ID" value="NZ_CABMEW010000007.1"/>
</dbReference>
<name>A0A2V1JW38_EUBRA</name>
<keyword evidence="2" id="KW-1185">Reference proteome</keyword>
<comment type="caution">
    <text evidence="1">The sequence shown here is derived from an EMBL/GenBank/DDBJ whole genome shotgun (WGS) entry which is preliminary data.</text>
</comment>
<organism evidence="1 2">
    <name type="scientific">Eubacterium ramulus</name>
    <dbReference type="NCBI Taxonomy" id="39490"/>
    <lineage>
        <taxon>Bacteria</taxon>
        <taxon>Bacillati</taxon>
        <taxon>Bacillota</taxon>
        <taxon>Clostridia</taxon>
        <taxon>Eubacteriales</taxon>
        <taxon>Eubacteriaceae</taxon>
        <taxon>Eubacterium</taxon>
    </lineage>
</organism>